<dbReference type="PANTHER" id="PTHR23355">
    <property type="entry name" value="RIBONUCLEASE"/>
    <property type="match status" value="1"/>
</dbReference>
<dbReference type="EMBL" id="UINC01191326">
    <property type="protein sequence ID" value="SVE05919.1"/>
    <property type="molecule type" value="Genomic_DNA"/>
</dbReference>
<proteinExistence type="predicted"/>
<reference evidence="6" key="1">
    <citation type="submission" date="2018-05" db="EMBL/GenBank/DDBJ databases">
        <authorList>
            <person name="Lanie J.A."/>
            <person name="Ng W.-L."/>
            <person name="Kazmierczak K.M."/>
            <person name="Andrzejewski T.M."/>
            <person name="Davidsen T.M."/>
            <person name="Wayne K.J."/>
            <person name="Tettelin H."/>
            <person name="Glass J.I."/>
            <person name="Rusch D."/>
            <person name="Podicherti R."/>
            <person name="Tsui H.-C.T."/>
            <person name="Winkler M.E."/>
        </authorList>
    </citation>
    <scope>NUCLEOTIDE SEQUENCE</scope>
</reference>
<evidence type="ECO:0000313" key="6">
    <source>
        <dbReference type="EMBL" id="SVE05919.1"/>
    </source>
</evidence>
<keyword evidence="2" id="KW-0378">Hydrolase</keyword>
<feature type="non-terminal residue" evidence="6">
    <location>
        <position position="1"/>
    </location>
</feature>
<evidence type="ECO:0000259" key="4">
    <source>
        <dbReference type="Pfam" id="PF00773"/>
    </source>
</evidence>
<accession>A0A383AE97</accession>
<dbReference type="GO" id="GO:0005829">
    <property type="term" value="C:cytosol"/>
    <property type="evidence" value="ECO:0007669"/>
    <property type="project" value="TreeGrafter"/>
</dbReference>
<evidence type="ECO:0000256" key="1">
    <source>
        <dbReference type="ARBA" id="ARBA00022722"/>
    </source>
</evidence>
<feature type="non-terminal residue" evidence="6">
    <location>
        <position position="252"/>
    </location>
</feature>
<dbReference type="GO" id="GO:0006402">
    <property type="term" value="P:mRNA catabolic process"/>
    <property type="evidence" value="ECO:0007669"/>
    <property type="project" value="TreeGrafter"/>
</dbReference>
<keyword evidence="1" id="KW-0540">Nuclease</keyword>
<evidence type="ECO:0000256" key="3">
    <source>
        <dbReference type="ARBA" id="ARBA00022839"/>
    </source>
</evidence>
<protein>
    <submittedName>
        <fullName evidence="6">Uncharacterized protein</fullName>
    </submittedName>
</protein>
<evidence type="ECO:0000256" key="2">
    <source>
        <dbReference type="ARBA" id="ARBA00022801"/>
    </source>
</evidence>
<dbReference type="InterPro" id="IPR050180">
    <property type="entry name" value="RNR_Ribonuclease"/>
</dbReference>
<feature type="domain" description="RNase II/RNase R cold shock" evidence="5">
    <location>
        <begin position="100"/>
        <end position="165"/>
    </location>
</feature>
<dbReference type="Pfam" id="PF17876">
    <property type="entry name" value="CSD2"/>
    <property type="match status" value="1"/>
</dbReference>
<keyword evidence="3" id="KW-0269">Exonuclease</keyword>
<dbReference type="Pfam" id="PF00773">
    <property type="entry name" value="RNB"/>
    <property type="match status" value="1"/>
</dbReference>
<name>A0A383AE97_9ZZZZ</name>
<dbReference type="InterPro" id="IPR040476">
    <property type="entry name" value="CSD2"/>
</dbReference>
<dbReference type="InterPro" id="IPR012340">
    <property type="entry name" value="NA-bd_OB-fold"/>
</dbReference>
<dbReference type="GO" id="GO:0004527">
    <property type="term" value="F:exonuclease activity"/>
    <property type="evidence" value="ECO:0007669"/>
    <property type="project" value="UniProtKB-KW"/>
</dbReference>
<dbReference type="PANTHER" id="PTHR23355:SF9">
    <property type="entry name" value="DIS3-LIKE EXONUCLEASE 2"/>
    <property type="match status" value="1"/>
</dbReference>
<organism evidence="6">
    <name type="scientific">marine metagenome</name>
    <dbReference type="NCBI Taxonomy" id="408172"/>
    <lineage>
        <taxon>unclassified sequences</taxon>
        <taxon>metagenomes</taxon>
        <taxon>ecological metagenomes</taxon>
    </lineage>
</organism>
<dbReference type="GO" id="GO:0003723">
    <property type="term" value="F:RNA binding"/>
    <property type="evidence" value="ECO:0007669"/>
    <property type="project" value="InterPro"/>
</dbReference>
<dbReference type="GO" id="GO:0004540">
    <property type="term" value="F:RNA nuclease activity"/>
    <property type="evidence" value="ECO:0007669"/>
    <property type="project" value="InterPro"/>
</dbReference>
<dbReference type="AlphaFoldDB" id="A0A383AE97"/>
<gene>
    <name evidence="6" type="ORF">METZ01_LOCUS458773</name>
</gene>
<feature type="domain" description="RNB" evidence="4">
    <location>
        <begin position="187"/>
        <end position="252"/>
    </location>
</feature>
<dbReference type="InterPro" id="IPR001900">
    <property type="entry name" value="RNase_II/R"/>
</dbReference>
<dbReference type="SUPFAM" id="SSF50249">
    <property type="entry name" value="Nucleic acid-binding proteins"/>
    <property type="match status" value="1"/>
</dbReference>
<sequence>VHGILFFRRNGRAGVRVEGREDPISLAQGASGTALDGDEVELRRLLPRKSKGKPKKKFSGKSGKPRYGVGKILKRGTDEFLGYLSKTGKKTRLVAESSHIHLPFKVVGDTSAARNGEKVLAKFHRWDSPAPLPSCRILRVLGPAGDPVTDHVGILAKYGLSGEFPQKVDEEAEKTPREVQSKDLAGRRDLRKVFTLTIDPLDARDFDDALSLRSMENGDVEVGVHIADVSAYVKPDSALDHEARRRGNSTYL</sequence>
<evidence type="ECO:0000259" key="5">
    <source>
        <dbReference type="Pfam" id="PF17876"/>
    </source>
</evidence>